<accession>A0A9J7DYQ4</accession>
<protein>
    <recommendedName>
        <fullName evidence="3">Galectin</fullName>
    </recommendedName>
</protein>
<dbReference type="GO" id="GO:0030246">
    <property type="term" value="F:carbohydrate binding"/>
    <property type="evidence" value="ECO:0007669"/>
    <property type="project" value="UniProtKB-UniRule"/>
</dbReference>
<sequence length="157" mass="17223">MTTVDTPVVPYTGIIPGGMYPGRIIKVKGGISPSANRFSTNFKCGGSDDNAFHFNPRFGDQCIIRNAYIHGSWGTREASGGMPLAVGGMFEIVFHCHHDCFQVSVNGKHFCDFPHRLPYHRITHLMVDGDIMIQQITFEGPKPPLEIAKFVASTAAV</sequence>
<proteinExistence type="predicted"/>
<evidence type="ECO:0000313" key="6">
    <source>
        <dbReference type="RefSeq" id="XP_022819051.1"/>
    </source>
</evidence>
<dbReference type="Gene3D" id="2.60.120.200">
    <property type="match status" value="1"/>
</dbReference>
<keyword evidence="1 3" id="KW-0430">Lectin</keyword>
<evidence type="ECO:0000259" key="4">
    <source>
        <dbReference type="PROSITE" id="PS51304"/>
    </source>
</evidence>
<keyword evidence="2" id="KW-0677">Repeat</keyword>
<dbReference type="InterPro" id="IPR001079">
    <property type="entry name" value="Galectin_CRD"/>
</dbReference>
<evidence type="ECO:0000256" key="3">
    <source>
        <dbReference type="RuleBase" id="RU102079"/>
    </source>
</evidence>
<dbReference type="SUPFAM" id="SSF49899">
    <property type="entry name" value="Concanavalin A-like lectins/glucanases"/>
    <property type="match status" value="1"/>
</dbReference>
<evidence type="ECO:0000256" key="1">
    <source>
        <dbReference type="ARBA" id="ARBA00022734"/>
    </source>
</evidence>
<dbReference type="GeneID" id="111351370"/>
<dbReference type="AlphaFoldDB" id="A0A9J7DYQ4"/>
<dbReference type="PANTHER" id="PTHR11346:SF176">
    <property type="entry name" value="32 KDA BETA-GALACTOSIDE-BINDING LECTIN LEC-3"/>
    <property type="match status" value="1"/>
</dbReference>
<dbReference type="PANTHER" id="PTHR11346">
    <property type="entry name" value="GALECTIN"/>
    <property type="match status" value="1"/>
</dbReference>
<reference evidence="6" key="1">
    <citation type="submission" date="2025-08" db="UniProtKB">
        <authorList>
            <consortium name="RefSeq"/>
        </authorList>
    </citation>
    <scope>IDENTIFICATION</scope>
    <source>
        <strain evidence="6">Ishihara</strain>
        <tissue evidence="6">Whole body</tissue>
    </source>
</reference>
<name>A0A9J7DYQ4_SPOLT</name>
<dbReference type="OrthoDB" id="6251307at2759"/>
<dbReference type="InterPro" id="IPR013320">
    <property type="entry name" value="ConA-like_dom_sf"/>
</dbReference>
<dbReference type="RefSeq" id="XP_022819051.1">
    <property type="nucleotide sequence ID" value="XM_022963283.1"/>
</dbReference>
<dbReference type="Proteomes" id="UP000301870">
    <property type="component" value="Chromosome 13"/>
</dbReference>
<gene>
    <name evidence="6" type="primary">LOC111351370</name>
</gene>
<evidence type="ECO:0000313" key="5">
    <source>
        <dbReference type="Proteomes" id="UP000301870"/>
    </source>
</evidence>
<dbReference type="CDD" id="cd00070">
    <property type="entry name" value="GLECT"/>
    <property type="match status" value="1"/>
</dbReference>
<feature type="domain" description="Galectin" evidence="4">
    <location>
        <begin position="11"/>
        <end position="139"/>
    </location>
</feature>
<keyword evidence="5" id="KW-1185">Reference proteome</keyword>
<dbReference type="FunFam" id="2.60.120.200:FF:000124">
    <property type="entry name" value="Galectin-4"/>
    <property type="match status" value="1"/>
</dbReference>
<evidence type="ECO:0000256" key="2">
    <source>
        <dbReference type="ARBA" id="ARBA00022737"/>
    </source>
</evidence>
<dbReference type="PROSITE" id="PS51304">
    <property type="entry name" value="GALECTIN"/>
    <property type="match status" value="1"/>
</dbReference>
<dbReference type="SMART" id="SM00276">
    <property type="entry name" value="GLECT"/>
    <property type="match status" value="1"/>
</dbReference>
<dbReference type="InterPro" id="IPR044156">
    <property type="entry name" value="Galectin-like"/>
</dbReference>
<organism evidence="5 6">
    <name type="scientific">Spodoptera litura</name>
    <name type="common">Asian cotton leafworm</name>
    <dbReference type="NCBI Taxonomy" id="69820"/>
    <lineage>
        <taxon>Eukaryota</taxon>
        <taxon>Metazoa</taxon>
        <taxon>Ecdysozoa</taxon>
        <taxon>Arthropoda</taxon>
        <taxon>Hexapoda</taxon>
        <taxon>Insecta</taxon>
        <taxon>Pterygota</taxon>
        <taxon>Neoptera</taxon>
        <taxon>Endopterygota</taxon>
        <taxon>Lepidoptera</taxon>
        <taxon>Glossata</taxon>
        <taxon>Ditrysia</taxon>
        <taxon>Noctuoidea</taxon>
        <taxon>Noctuidae</taxon>
        <taxon>Amphipyrinae</taxon>
        <taxon>Spodoptera</taxon>
    </lineage>
</organism>
<dbReference type="SMART" id="SM00908">
    <property type="entry name" value="Gal-bind_lectin"/>
    <property type="match status" value="1"/>
</dbReference>
<dbReference type="Pfam" id="PF00337">
    <property type="entry name" value="Gal-bind_lectin"/>
    <property type="match status" value="1"/>
</dbReference>
<dbReference type="KEGG" id="sliu:111351370"/>